<feature type="region of interest" description="Disordered" evidence="2">
    <location>
        <begin position="1"/>
        <end position="51"/>
    </location>
</feature>
<feature type="compositionally biased region" description="Basic and acidic residues" evidence="2">
    <location>
        <begin position="361"/>
        <end position="375"/>
    </location>
</feature>
<keyword evidence="4" id="KW-1185">Reference proteome</keyword>
<organism evidence="3 4">
    <name type="scientific">Coniochaeta pulveracea</name>
    <dbReference type="NCBI Taxonomy" id="177199"/>
    <lineage>
        <taxon>Eukaryota</taxon>
        <taxon>Fungi</taxon>
        <taxon>Dikarya</taxon>
        <taxon>Ascomycota</taxon>
        <taxon>Pezizomycotina</taxon>
        <taxon>Sordariomycetes</taxon>
        <taxon>Sordariomycetidae</taxon>
        <taxon>Coniochaetales</taxon>
        <taxon>Coniochaetaceae</taxon>
        <taxon>Coniochaeta</taxon>
    </lineage>
</organism>
<feature type="compositionally biased region" description="Basic and acidic residues" evidence="2">
    <location>
        <begin position="29"/>
        <end position="43"/>
    </location>
</feature>
<evidence type="ECO:0000256" key="1">
    <source>
        <dbReference type="SAM" id="Coils"/>
    </source>
</evidence>
<feature type="region of interest" description="Disordered" evidence="2">
    <location>
        <begin position="237"/>
        <end position="267"/>
    </location>
</feature>
<feature type="region of interest" description="Disordered" evidence="2">
    <location>
        <begin position="477"/>
        <end position="514"/>
    </location>
</feature>
<protein>
    <submittedName>
        <fullName evidence="3">Uncharacterized protein</fullName>
    </submittedName>
</protein>
<sequence length="680" mass="75985">MDHMDSEPGTPSGGKSPGALQPVSSDRFNQQRDARREEDRQRDSITVSDKISQFNSLSMQSKQLERKTADAALKRAMLGREEAEAEMRRYRDEARALRKYCEEGKERERRVGERLETVMENYGRAKETHAHTQALWEKEIRRMRKETFKLNSQIVKLQEELKSARTALKSAEELLDLEKDRSKTREQEAFTARYSLVGVQEQLKQSQERIKMLEQERDAFKTLAKNHEDLAEIAAEGRIPLPPGGAQDNESASPIRTSRGSSCGLGGIKSSAASEAEIEELTMLWQWEKHRAERAMNHVEFLTTECELNICHCAKRYRQQVAVSSPRRIKISDPSDLVLLGRDSRRDSSVEQQVNSSLRKSKTERLRESQSREQRHSTIFVPTEGIFRTIPQPEADGLDNAGHGRVQSESRVEDAHVERPQFEVPIMEERSKTPATPADNLSNPPYYARTPSVEPPDFAMLAKQRTSLLSLLDAPHDQPSREVTVPTLPGPGLATIPSASYYPRSTSTDQNDNSALTQESRLLPANAITATTTTSNTTWPDDGQTTRPHTSATDYLYTSSTITTTVPLKDESADPGPSLSQRILAAQKTPRRTSEEDQPSWDITNPALTPTMTREQALAQIRERRARSGAVTPKRGITDGAGTERRDLSAPVGPGGVVQGSRGGEMVRKGAVTPGRRVRS</sequence>
<keyword evidence="1" id="KW-0175">Coiled coil</keyword>
<gene>
    <name evidence="3" type="ORF">DL546_000854</name>
</gene>
<dbReference type="AlphaFoldDB" id="A0A420XYL2"/>
<feature type="coiled-coil region" evidence="1">
    <location>
        <begin position="140"/>
        <end position="230"/>
    </location>
</feature>
<name>A0A420XYL2_9PEZI</name>
<dbReference type="EMBL" id="QVQW01000092">
    <property type="protein sequence ID" value="RKU40754.1"/>
    <property type="molecule type" value="Genomic_DNA"/>
</dbReference>
<accession>A0A420XYL2</accession>
<evidence type="ECO:0000313" key="4">
    <source>
        <dbReference type="Proteomes" id="UP000275385"/>
    </source>
</evidence>
<dbReference type="PANTHER" id="PTHR42041">
    <property type="entry name" value="DNA ENDONUCLEASE ACTIVATOR CTP1 C-TERMINAL DOMAIN-CONTAINING PROTEIN"/>
    <property type="match status" value="1"/>
</dbReference>
<feature type="compositionally biased region" description="Gly residues" evidence="2">
    <location>
        <begin position="653"/>
        <end position="663"/>
    </location>
</feature>
<feature type="region of interest" description="Disordered" evidence="2">
    <location>
        <begin position="533"/>
        <end position="552"/>
    </location>
</feature>
<feature type="region of interest" description="Disordered" evidence="2">
    <location>
        <begin position="623"/>
        <end position="680"/>
    </location>
</feature>
<proteinExistence type="predicted"/>
<dbReference type="OrthoDB" id="4495335at2759"/>
<feature type="region of interest" description="Disordered" evidence="2">
    <location>
        <begin position="586"/>
        <end position="607"/>
    </location>
</feature>
<feature type="compositionally biased region" description="Polar residues" evidence="2">
    <location>
        <begin position="248"/>
        <end position="261"/>
    </location>
</feature>
<dbReference type="STRING" id="177199.A0A420XYL2"/>
<evidence type="ECO:0000256" key="2">
    <source>
        <dbReference type="SAM" id="MobiDB-lite"/>
    </source>
</evidence>
<reference evidence="3 4" key="1">
    <citation type="submission" date="2018-08" db="EMBL/GenBank/DDBJ databases">
        <title>Draft genome of the lignicolous fungus Coniochaeta pulveracea.</title>
        <authorList>
            <person name="Borstlap C.J."/>
            <person name="De Witt R.N."/>
            <person name="Botha A."/>
            <person name="Volschenk H."/>
        </authorList>
    </citation>
    <scope>NUCLEOTIDE SEQUENCE [LARGE SCALE GENOMIC DNA]</scope>
    <source>
        <strain evidence="3 4">CAB683</strain>
    </source>
</reference>
<comment type="caution">
    <text evidence="3">The sequence shown here is derived from an EMBL/GenBank/DDBJ whole genome shotgun (WGS) entry which is preliminary data.</text>
</comment>
<feature type="region of interest" description="Disordered" evidence="2">
    <location>
        <begin position="342"/>
        <end position="375"/>
    </location>
</feature>
<dbReference type="Proteomes" id="UP000275385">
    <property type="component" value="Unassembled WGS sequence"/>
</dbReference>
<feature type="coiled-coil region" evidence="1">
    <location>
        <begin position="73"/>
        <end position="100"/>
    </location>
</feature>
<feature type="compositionally biased region" description="Polar residues" evidence="2">
    <location>
        <begin position="543"/>
        <end position="552"/>
    </location>
</feature>
<evidence type="ECO:0000313" key="3">
    <source>
        <dbReference type="EMBL" id="RKU40754.1"/>
    </source>
</evidence>
<feature type="compositionally biased region" description="Polar residues" evidence="2">
    <location>
        <begin position="503"/>
        <end position="514"/>
    </location>
</feature>
<dbReference type="PANTHER" id="PTHR42041:SF1">
    <property type="entry name" value="DNA ENDONUCLEASE ACTIVATOR CTP1 C-TERMINAL DOMAIN-CONTAINING PROTEIN"/>
    <property type="match status" value="1"/>
</dbReference>